<dbReference type="Proteomes" id="UP000004431">
    <property type="component" value="Unassembled WGS sequence"/>
</dbReference>
<organism evidence="1 2">
    <name type="scientific">Fannyhessea vaginae PB189-T1-4</name>
    <dbReference type="NCBI Taxonomy" id="866774"/>
    <lineage>
        <taxon>Bacteria</taxon>
        <taxon>Bacillati</taxon>
        <taxon>Actinomycetota</taxon>
        <taxon>Coriobacteriia</taxon>
        <taxon>Coriobacteriales</taxon>
        <taxon>Atopobiaceae</taxon>
        <taxon>Fannyhessea</taxon>
    </lineage>
</organism>
<comment type="caution">
    <text evidence="1">The sequence shown here is derived from an EMBL/GenBank/DDBJ whole genome shotgun (WGS) entry which is preliminary data.</text>
</comment>
<reference evidence="1 2" key="1">
    <citation type="submission" date="2010-08" db="EMBL/GenBank/DDBJ databases">
        <authorList>
            <person name="Durkin A.S."/>
            <person name="Madupu R."/>
            <person name="Torralba M."/>
            <person name="Gillis M."/>
            <person name="Methe B."/>
            <person name="Sutton G."/>
            <person name="Nelson K.E."/>
        </authorList>
    </citation>
    <scope>NUCLEOTIDE SEQUENCE [LARGE SCALE GENOMIC DNA]</scope>
    <source>
        <strain evidence="1 2">PB189-T1-4</strain>
    </source>
</reference>
<sequence>MSLKIKKLVKKLGRTGKTEWKTKEGITLKDLEGNKIV</sequence>
<keyword evidence="2" id="KW-1185">Reference proteome</keyword>
<protein>
    <submittedName>
        <fullName evidence="1">Uncharacterized protein</fullName>
    </submittedName>
</protein>
<evidence type="ECO:0000313" key="1">
    <source>
        <dbReference type="EMBL" id="EFL44430.1"/>
    </source>
</evidence>
<name>A0ABN0B0W2_9ACTN</name>
<evidence type="ECO:0000313" key="2">
    <source>
        <dbReference type="Proteomes" id="UP000004431"/>
    </source>
</evidence>
<gene>
    <name evidence="1" type="ORF">HMPREF9248_0457</name>
</gene>
<accession>A0ABN0B0W2</accession>
<proteinExistence type="predicted"/>
<dbReference type="EMBL" id="AEDQ01000016">
    <property type="protein sequence ID" value="EFL44430.1"/>
    <property type="molecule type" value="Genomic_DNA"/>
</dbReference>